<name>A2I442_MACHI</name>
<dbReference type="InterPro" id="IPR051991">
    <property type="entry name" value="Mitoribosomal_protein_bL32"/>
</dbReference>
<keyword evidence="6" id="KW-0687">Ribonucleoprotein</keyword>
<comment type="function">
    <text evidence="9">Component of the mitochondrial large ribosomal subunit (mt-LSU). The mitochondrial ribosome (mitoribosome) is a large ribonucleoprotein complex responsible for the synthesis of proteins inside mitochondria.</text>
</comment>
<evidence type="ECO:0000256" key="1">
    <source>
        <dbReference type="ARBA" id="ARBA00004173"/>
    </source>
</evidence>
<dbReference type="SUPFAM" id="SSF57829">
    <property type="entry name" value="Zn-binding ribosomal proteins"/>
    <property type="match status" value="1"/>
</dbReference>
<keyword evidence="5" id="KW-0496">Mitochondrion</keyword>
<evidence type="ECO:0000256" key="9">
    <source>
        <dbReference type="ARBA" id="ARBA00045766"/>
    </source>
</evidence>
<dbReference type="PANTHER" id="PTHR21026">
    <property type="entry name" value="39S RIBOSOMAL PROTEIN L32, MITOCHONDRIAL"/>
    <property type="match status" value="1"/>
</dbReference>
<comment type="similarity">
    <text evidence="2">Belongs to the bacterial ribosomal protein bL32 family.</text>
</comment>
<evidence type="ECO:0000256" key="4">
    <source>
        <dbReference type="ARBA" id="ARBA00022980"/>
    </source>
</evidence>
<dbReference type="EMBL" id="EF070545">
    <property type="protein sequence ID" value="ABM55611.1"/>
    <property type="molecule type" value="mRNA"/>
</dbReference>
<dbReference type="PANTHER" id="PTHR21026:SF2">
    <property type="entry name" value="LARGE RIBOSOMAL SUBUNIT PROTEIN BL32M"/>
    <property type="match status" value="1"/>
</dbReference>
<dbReference type="InterPro" id="IPR011332">
    <property type="entry name" value="Ribosomal_zn-bd"/>
</dbReference>
<evidence type="ECO:0000313" key="10">
    <source>
        <dbReference type="EMBL" id="ABM55611.1"/>
    </source>
</evidence>
<evidence type="ECO:0000256" key="7">
    <source>
        <dbReference type="ARBA" id="ARBA00039935"/>
    </source>
</evidence>
<keyword evidence="4 10" id="KW-0689">Ribosomal protein</keyword>
<sequence length="197" mass="22723">MLSEIILKSFRTLISDIERVFIGNRGPTLPALNFIESNCASVPSSKKQFSIQEFMQDGFLWGVPKKRLTIERRKKRMFGSIDRYCKTVIPKTDILVCIHCGHDYERNHLCPNCYAKVKKETEEMQEAILKDLGLSPVEQDVVVLYEGEKETTPSEYWEGKRIIELPKPRPPWFSRNLLQKSTTTTSELTDVQPDKLG</sequence>
<evidence type="ECO:0000256" key="2">
    <source>
        <dbReference type="ARBA" id="ARBA00008560"/>
    </source>
</evidence>
<evidence type="ECO:0000256" key="6">
    <source>
        <dbReference type="ARBA" id="ARBA00023274"/>
    </source>
</evidence>
<organism evidence="10">
    <name type="scientific">Maconellicoccus hirsutus</name>
    <name type="common">Pink hibiscus mealybug</name>
    <dbReference type="NCBI Taxonomy" id="177089"/>
    <lineage>
        <taxon>Eukaryota</taxon>
        <taxon>Metazoa</taxon>
        <taxon>Ecdysozoa</taxon>
        <taxon>Arthropoda</taxon>
        <taxon>Hexapoda</taxon>
        <taxon>Insecta</taxon>
        <taxon>Pterygota</taxon>
        <taxon>Neoptera</taxon>
        <taxon>Paraneoptera</taxon>
        <taxon>Hemiptera</taxon>
        <taxon>Sternorrhyncha</taxon>
        <taxon>Coccoidea</taxon>
        <taxon>Pseudococcidae</taxon>
        <taxon>Maconellicoccus</taxon>
    </lineage>
</organism>
<proteinExistence type="evidence at transcript level"/>
<dbReference type="AlphaFoldDB" id="A2I442"/>
<dbReference type="GO" id="GO:0006412">
    <property type="term" value="P:translation"/>
    <property type="evidence" value="ECO:0007669"/>
    <property type="project" value="InterPro"/>
</dbReference>
<evidence type="ECO:0000256" key="3">
    <source>
        <dbReference type="ARBA" id="ARBA00022946"/>
    </source>
</evidence>
<accession>A2I442</accession>
<reference evidence="10" key="1">
    <citation type="submission" date="2006-10" db="EMBL/GenBank/DDBJ databases">
        <title>Ribosomal proteins of the pink hibiscus mealybug, Maconellicoccus hirsutus.</title>
        <authorList>
            <person name="Hunter W.B."/>
            <person name="Hunnicutt L.E."/>
        </authorList>
    </citation>
    <scope>NUCLEOTIDE SEQUENCE</scope>
</reference>
<keyword evidence="3" id="KW-0809">Transit peptide</keyword>
<evidence type="ECO:0000256" key="5">
    <source>
        <dbReference type="ARBA" id="ARBA00023128"/>
    </source>
</evidence>
<dbReference type="GO" id="GO:0003735">
    <property type="term" value="F:structural constituent of ribosome"/>
    <property type="evidence" value="ECO:0007669"/>
    <property type="project" value="TreeGrafter"/>
</dbReference>
<dbReference type="GO" id="GO:0005762">
    <property type="term" value="C:mitochondrial large ribosomal subunit"/>
    <property type="evidence" value="ECO:0007669"/>
    <property type="project" value="TreeGrafter"/>
</dbReference>
<comment type="subcellular location">
    <subcellularLocation>
        <location evidence="1">Mitochondrion</location>
    </subcellularLocation>
</comment>
<evidence type="ECO:0000256" key="8">
    <source>
        <dbReference type="ARBA" id="ARBA00042577"/>
    </source>
</evidence>
<protein>
    <recommendedName>
        <fullName evidence="7">Large ribosomal subunit protein bL32m</fullName>
    </recommendedName>
    <alternativeName>
        <fullName evidence="8">39S ribosomal protein L32, mitochondrial</fullName>
    </alternativeName>
</protein>